<evidence type="ECO:0000256" key="6">
    <source>
        <dbReference type="SAM" id="MobiDB-lite"/>
    </source>
</evidence>
<feature type="region of interest" description="Disordered" evidence="6">
    <location>
        <begin position="1"/>
        <end position="38"/>
    </location>
</feature>
<dbReference type="SMART" id="SM00332">
    <property type="entry name" value="PP2Cc"/>
    <property type="match status" value="1"/>
</dbReference>
<feature type="region of interest" description="Disordered" evidence="6">
    <location>
        <begin position="50"/>
        <end position="74"/>
    </location>
</feature>
<keyword evidence="9" id="KW-1185">Reference proteome</keyword>
<dbReference type="PROSITE" id="PS51746">
    <property type="entry name" value="PPM_2"/>
    <property type="match status" value="1"/>
</dbReference>
<dbReference type="PROSITE" id="PS01032">
    <property type="entry name" value="PPM_1"/>
    <property type="match status" value="1"/>
</dbReference>
<dbReference type="EMBL" id="GG745344">
    <property type="protein sequence ID" value="KNE64229.1"/>
    <property type="molecule type" value="Genomic_DNA"/>
</dbReference>
<evidence type="ECO:0000313" key="9">
    <source>
        <dbReference type="Proteomes" id="UP000054350"/>
    </source>
</evidence>
<dbReference type="InterPro" id="IPR001932">
    <property type="entry name" value="PPM-type_phosphatase-like_dom"/>
</dbReference>
<evidence type="ECO:0000313" key="8">
    <source>
        <dbReference type="EMBL" id="KNE64229.1"/>
    </source>
</evidence>
<feature type="compositionally biased region" description="Pro residues" evidence="6">
    <location>
        <begin position="216"/>
        <end position="234"/>
    </location>
</feature>
<dbReference type="InterPro" id="IPR015655">
    <property type="entry name" value="PP2C"/>
</dbReference>
<feature type="compositionally biased region" description="Pro residues" evidence="6">
    <location>
        <begin position="52"/>
        <end position="63"/>
    </location>
</feature>
<name>A0A0L0SPB0_ALLM3</name>
<dbReference type="PANTHER" id="PTHR13832:SF837">
    <property type="entry name" value="PROTEIN PHOSPHATASE 2C-LIKE DOMAIN-CONTAINING PROTEIN 1"/>
    <property type="match status" value="1"/>
</dbReference>
<dbReference type="Pfam" id="PF00481">
    <property type="entry name" value="PP2C"/>
    <property type="match status" value="1"/>
</dbReference>
<feature type="compositionally biased region" description="Polar residues" evidence="6">
    <location>
        <begin position="529"/>
        <end position="539"/>
    </location>
</feature>
<feature type="domain" description="PPM-type phosphatase" evidence="7">
    <location>
        <begin position="244"/>
        <end position="495"/>
    </location>
</feature>
<evidence type="ECO:0000256" key="5">
    <source>
        <dbReference type="RuleBase" id="RU003465"/>
    </source>
</evidence>
<proteinExistence type="inferred from homology"/>
<evidence type="ECO:0000256" key="4">
    <source>
        <dbReference type="ARBA" id="ARBA00022912"/>
    </source>
</evidence>
<feature type="compositionally biased region" description="Low complexity" evidence="6">
    <location>
        <begin position="17"/>
        <end position="31"/>
    </location>
</feature>
<organism evidence="8 9">
    <name type="scientific">Allomyces macrogynus (strain ATCC 38327)</name>
    <name type="common">Allomyces javanicus var. macrogynus</name>
    <dbReference type="NCBI Taxonomy" id="578462"/>
    <lineage>
        <taxon>Eukaryota</taxon>
        <taxon>Fungi</taxon>
        <taxon>Fungi incertae sedis</taxon>
        <taxon>Blastocladiomycota</taxon>
        <taxon>Blastocladiomycetes</taxon>
        <taxon>Blastocladiales</taxon>
        <taxon>Blastocladiaceae</taxon>
        <taxon>Allomyces</taxon>
    </lineage>
</organism>
<dbReference type="GO" id="GO:0046872">
    <property type="term" value="F:metal ion binding"/>
    <property type="evidence" value="ECO:0007669"/>
    <property type="project" value="UniProtKB-KW"/>
</dbReference>
<dbReference type="Gene3D" id="3.60.40.10">
    <property type="entry name" value="PPM-type phosphatase domain"/>
    <property type="match status" value="1"/>
</dbReference>
<evidence type="ECO:0000259" key="7">
    <source>
        <dbReference type="PROSITE" id="PS51746"/>
    </source>
</evidence>
<evidence type="ECO:0000256" key="2">
    <source>
        <dbReference type="ARBA" id="ARBA00022723"/>
    </source>
</evidence>
<evidence type="ECO:0000256" key="3">
    <source>
        <dbReference type="ARBA" id="ARBA00022801"/>
    </source>
</evidence>
<protein>
    <recommendedName>
        <fullName evidence="7">PPM-type phosphatase domain-containing protein</fullName>
    </recommendedName>
</protein>
<dbReference type="SUPFAM" id="SSF81606">
    <property type="entry name" value="PP2C-like"/>
    <property type="match status" value="1"/>
</dbReference>
<dbReference type="GO" id="GO:0004722">
    <property type="term" value="F:protein serine/threonine phosphatase activity"/>
    <property type="evidence" value="ECO:0007669"/>
    <property type="project" value="InterPro"/>
</dbReference>
<dbReference type="InterPro" id="IPR036457">
    <property type="entry name" value="PPM-type-like_dom_sf"/>
</dbReference>
<accession>A0A0L0SPB0</accession>
<sequence length="548" mass="57739">MQLIRPGLPCSRPGSNDTTTTSAHTAADSTSPKIPSPAAAVVQALLECAAGPVPPSPTTPAPSPSSRGRDAPVAWRLRRRRSVSCPTSPRAVRITQQPTANAQVPHIGRAAHHAETMGVMRVRSPSPPARPWSPRHHGGAAVHDGPCSTAAAGVDSRLSWPVTHSSPSLTPSPPPPSSDLPPPPPPHSATAPGTPRRRASPAPITVTAWDGTGNEPMPPPPLPPSPRRPFAGPPLSPLPPIGLCAGVHANRNVVYQRTMEDTHAIHTPFLDTPGHGFFAVYDGHAGVDAAEWCQAHLANLVASLLRNPPVPYATVPEILDLAFVRADSLLAQVPVRSGCTAVACLVCTEAAGDRRVLYTANAGDARAVLCRKGQAVRLSYDHKGTDPFEVRRIMDAGGFLLNHRVNGVLAVTRALGNASLKDLVIGNPYTTELELTGDDEFIILASDGIWDILSDQEAVNLVLPILDPNMAAKVLVQEALERQSMDNLTAIVVRFTHARRRPSHAPTPSALLAARSRSNSNMLAPTPTPAATISSSNGSGAAPPWWTK</sequence>
<keyword evidence="2" id="KW-0479">Metal-binding</keyword>
<feature type="compositionally biased region" description="Pro residues" evidence="6">
    <location>
        <begin position="170"/>
        <end position="187"/>
    </location>
</feature>
<comment type="similarity">
    <text evidence="1 5">Belongs to the PP2C family.</text>
</comment>
<reference evidence="9" key="2">
    <citation type="submission" date="2009-11" db="EMBL/GenBank/DDBJ databases">
        <title>The Genome Sequence of Allomyces macrogynus strain ATCC 38327.</title>
        <authorList>
            <consortium name="The Broad Institute Genome Sequencing Platform"/>
            <person name="Russ C."/>
            <person name="Cuomo C."/>
            <person name="Shea T."/>
            <person name="Young S.K."/>
            <person name="Zeng Q."/>
            <person name="Koehrsen M."/>
            <person name="Haas B."/>
            <person name="Borodovsky M."/>
            <person name="Guigo R."/>
            <person name="Alvarado L."/>
            <person name="Berlin A."/>
            <person name="Borenstein D."/>
            <person name="Chen Z."/>
            <person name="Engels R."/>
            <person name="Freedman E."/>
            <person name="Gellesch M."/>
            <person name="Goldberg J."/>
            <person name="Griggs A."/>
            <person name="Gujja S."/>
            <person name="Heiman D."/>
            <person name="Hepburn T."/>
            <person name="Howarth C."/>
            <person name="Jen D."/>
            <person name="Larson L."/>
            <person name="Lewis B."/>
            <person name="Mehta T."/>
            <person name="Park D."/>
            <person name="Pearson M."/>
            <person name="Roberts A."/>
            <person name="Saif S."/>
            <person name="Shenoy N."/>
            <person name="Sisk P."/>
            <person name="Stolte C."/>
            <person name="Sykes S."/>
            <person name="Walk T."/>
            <person name="White J."/>
            <person name="Yandava C."/>
            <person name="Burger G."/>
            <person name="Gray M.W."/>
            <person name="Holland P.W.H."/>
            <person name="King N."/>
            <person name="Lang F.B.F."/>
            <person name="Roger A.J."/>
            <person name="Ruiz-Trillo I."/>
            <person name="Lander E."/>
            <person name="Nusbaum C."/>
        </authorList>
    </citation>
    <scope>NUCLEOTIDE SEQUENCE [LARGE SCALE GENOMIC DNA]</scope>
    <source>
        <strain evidence="9">ATCC 38327</strain>
    </source>
</reference>
<reference evidence="8 9" key="1">
    <citation type="submission" date="2009-11" db="EMBL/GenBank/DDBJ databases">
        <title>Annotation of Allomyces macrogynus ATCC 38327.</title>
        <authorList>
            <consortium name="The Broad Institute Genome Sequencing Platform"/>
            <person name="Russ C."/>
            <person name="Cuomo C."/>
            <person name="Burger G."/>
            <person name="Gray M.W."/>
            <person name="Holland P.W.H."/>
            <person name="King N."/>
            <person name="Lang F.B.F."/>
            <person name="Roger A.J."/>
            <person name="Ruiz-Trillo I."/>
            <person name="Young S.K."/>
            <person name="Zeng Q."/>
            <person name="Gargeya S."/>
            <person name="Fitzgerald M."/>
            <person name="Haas B."/>
            <person name="Abouelleil A."/>
            <person name="Alvarado L."/>
            <person name="Arachchi H.M."/>
            <person name="Berlin A."/>
            <person name="Chapman S.B."/>
            <person name="Gearin G."/>
            <person name="Goldberg J."/>
            <person name="Griggs A."/>
            <person name="Gujja S."/>
            <person name="Hansen M."/>
            <person name="Heiman D."/>
            <person name="Howarth C."/>
            <person name="Larimer J."/>
            <person name="Lui A."/>
            <person name="MacDonald P.J.P."/>
            <person name="McCowen C."/>
            <person name="Montmayeur A."/>
            <person name="Murphy C."/>
            <person name="Neiman D."/>
            <person name="Pearson M."/>
            <person name="Priest M."/>
            <person name="Roberts A."/>
            <person name="Saif S."/>
            <person name="Shea T."/>
            <person name="Sisk P."/>
            <person name="Stolte C."/>
            <person name="Sykes S."/>
            <person name="Wortman J."/>
            <person name="Nusbaum C."/>
            <person name="Birren B."/>
        </authorList>
    </citation>
    <scope>NUCLEOTIDE SEQUENCE [LARGE SCALE GENOMIC DNA]</scope>
    <source>
        <strain evidence="8 9">ATCC 38327</strain>
    </source>
</reference>
<feature type="region of interest" description="Disordered" evidence="6">
    <location>
        <begin position="121"/>
        <end position="234"/>
    </location>
</feature>
<gene>
    <name evidence="8" type="ORF">AMAG_09270</name>
</gene>
<evidence type="ECO:0000256" key="1">
    <source>
        <dbReference type="ARBA" id="ARBA00006702"/>
    </source>
</evidence>
<dbReference type="eggNOG" id="KOG0698">
    <property type="taxonomic scope" value="Eukaryota"/>
</dbReference>
<dbReference type="OrthoDB" id="10264738at2759"/>
<dbReference type="Proteomes" id="UP000054350">
    <property type="component" value="Unassembled WGS sequence"/>
</dbReference>
<dbReference type="InterPro" id="IPR000222">
    <property type="entry name" value="PP2C_BS"/>
</dbReference>
<dbReference type="STRING" id="578462.A0A0L0SPB0"/>
<feature type="region of interest" description="Disordered" evidence="6">
    <location>
        <begin position="516"/>
        <end position="548"/>
    </location>
</feature>
<dbReference type="AlphaFoldDB" id="A0A0L0SPB0"/>
<dbReference type="PANTHER" id="PTHR13832">
    <property type="entry name" value="PROTEIN PHOSPHATASE 2C"/>
    <property type="match status" value="1"/>
</dbReference>
<keyword evidence="4 5" id="KW-0904">Protein phosphatase</keyword>
<keyword evidence="3 5" id="KW-0378">Hydrolase</keyword>
<dbReference type="CDD" id="cd00143">
    <property type="entry name" value="PP2Cc"/>
    <property type="match status" value="1"/>
</dbReference>
<dbReference type="VEuPathDB" id="FungiDB:AMAG_09270"/>